<sequence length="912" mass="100490">MLIWCNIFVKTVIHFSGFSAEQRLHLFERISFCNIHVFTVTFIQFASLPNTSRVLNYFKKKIHKLLNRGVMFSHKLKYTKTYAAVTLGYILLTQEGRHGPDLCCWSVCRFLVTVCSLLLIARSDGSPFTDCIQSKGKAGFYEGSIDSTESGVKCMNWSDVPGVIERYPGKGLGGHSFCRNPDGRIRPWCFFPNTRGRMDWGYCDCKQGSLRLQGGRSKLEGTVEVYLNGVWGSICSNGWDERDAAVVCRQLGQGYRALARVSPLSRLVVSVVHWQSVDCEGQEEDLLQCSHTVWNGGECVNHQAAAVSSSVFVPVRLSGGPSAYEGRVEVFHAGQWGTVCDDQWDDNDAEVVCRQLGLGGIAKAWVGAYFGAGSGRVLLDEVSCTGNELSIEQCPKTAWGEHNCDHTEDAGVSCIPLTDGAVRLVGGVKGYEGRLEVHYRGQWGTVCDTGWTQTNTQVVCRQLGFRSGESVSAGRFGVAAGPILLGDVRCIGKEPTVTKCSWRGWFKHNCTHNQDVAIVCNSQRRCSMSVPVRLVGGENEREGRVEILVGGQWGTVCDDGWTDRDAEVVCRQLGYSGLAKARVMAYFGEGEGPIHTDNVKCTGGELSLIDCIKQPFGTHNCRHSEDAGVICNYGLQKDSPEVKEAVGSMCGLRPSHTRQKRIIGGENSLRGGWPWQAAVRLRGSQADGRLVCGATLISSCWILTAAHCFKRYGNSTGLYKVRVGDYHSLVPEEYEDEYGVEKIVLHPRYRSDSNDYDLALVRVSGHRAHRGVPGHCVTLSRSVLPACLPMRREKVPKGIANCYITGWGDTGRAYSRTLQQASISMLSKRQCEQRYSDQFTSRMLCAGSSHDNHRVDSCRGDSGGPLVCERPSGSWVVYGVTSWGHACRLQDAPGVYTKVSAFMPWIRKVIGK</sequence>
<dbReference type="Pfam" id="PF00051">
    <property type="entry name" value="Kringle"/>
    <property type="match status" value="1"/>
</dbReference>
<keyword evidence="13" id="KW-0720">Serine protease</keyword>
<dbReference type="SUPFAM" id="SSF50494">
    <property type="entry name" value="Trypsin-like serine proteases"/>
    <property type="match status" value="1"/>
</dbReference>
<evidence type="ECO:0000256" key="12">
    <source>
        <dbReference type="PROSITE-ProRule" id="PRU00196"/>
    </source>
</evidence>
<feature type="disulfide bond" evidence="12">
    <location>
        <begin position="340"/>
        <end position="404"/>
    </location>
</feature>
<evidence type="ECO:0000313" key="18">
    <source>
        <dbReference type="Proteomes" id="UP001108240"/>
    </source>
</evidence>
<dbReference type="SMART" id="SM00202">
    <property type="entry name" value="SR"/>
    <property type="match status" value="4"/>
</dbReference>
<feature type="domain" description="Peptidase S1" evidence="15">
    <location>
        <begin position="662"/>
        <end position="911"/>
    </location>
</feature>
<dbReference type="CDD" id="cd00190">
    <property type="entry name" value="Tryp_SPc"/>
    <property type="match status" value="1"/>
</dbReference>
<proteinExistence type="predicted"/>
<dbReference type="OMA" id="MCERPGQ"/>
<keyword evidence="13" id="KW-0645">Protease</keyword>
<keyword evidence="6" id="KW-0732">Signal</keyword>
<dbReference type="InterPro" id="IPR001314">
    <property type="entry name" value="Peptidase_S1A"/>
</dbReference>
<reference evidence="17" key="2">
    <citation type="submission" date="2025-09" db="UniProtKB">
        <authorList>
            <consortium name="Ensembl"/>
        </authorList>
    </citation>
    <scope>IDENTIFICATION</scope>
</reference>
<evidence type="ECO:0000256" key="4">
    <source>
        <dbReference type="ARBA" id="ARBA00022525"/>
    </source>
</evidence>
<dbReference type="InterPro" id="IPR018114">
    <property type="entry name" value="TRYPSIN_HIS"/>
</dbReference>
<dbReference type="GO" id="GO:0005576">
    <property type="term" value="C:extracellular region"/>
    <property type="evidence" value="ECO:0007669"/>
    <property type="project" value="UniProtKB-SubCell"/>
</dbReference>
<dbReference type="SMART" id="SM00020">
    <property type="entry name" value="Tryp_SPc"/>
    <property type="match status" value="1"/>
</dbReference>
<dbReference type="SUPFAM" id="SSF57440">
    <property type="entry name" value="Kringle-like"/>
    <property type="match status" value="1"/>
</dbReference>
<feature type="disulfide bond" evidence="12">
    <location>
        <begin position="490"/>
        <end position="500"/>
    </location>
</feature>
<dbReference type="Pfam" id="PF00530">
    <property type="entry name" value="SRCR"/>
    <property type="match status" value="4"/>
</dbReference>
<keyword evidence="7" id="KW-0677">Repeat</keyword>
<dbReference type="PROSITE" id="PS00135">
    <property type="entry name" value="TRYPSIN_SER"/>
    <property type="match status" value="1"/>
</dbReference>
<feature type="domain" description="SRCR" evidence="16">
    <location>
        <begin position="422"/>
        <end position="521"/>
    </location>
</feature>
<evidence type="ECO:0000256" key="6">
    <source>
        <dbReference type="ARBA" id="ARBA00022729"/>
    </source>
</evidence>
<dbReference type="InterPro" id="IPR001254">
    <property type="entry name" value="Trypsin_dom"/>
</dbReference>
<dbReference type="InterPro" id="IPR038178">
    <property type="entry name" value="Kringle_sf"/>
</dbReference>
<dbReference type="FunFam" id="3.10.250.10:FF:000006">
    <property type="entry name" value="neurotrypsin isoform X2"/>
    <property type="match status" value="2"/>
</dbReference>
<dbReference type="InterPro" id="IPR036772">
    <property type="entry name" value="SRCR-like_dom_sf"/>
</dbReference>
<comment type="function">
    <text evidence="1">Plays a role in neuronal plasticity and the proteolytic action may subserve structural reorganizations associated with learning and memory operations.</text>
</comment>
<dbReference type="Gene3D" id="2.40.20.10">
    <property type="entry name" value="Plasminogen Kringle 4"/>
    <property type="match status" value="1"/>
</dbReference>
<keyword evidence="5 11" id="KW-0420">Kringle</keyword>
<dbReference type="Pfam" id="PF00089">
    <property type="entry name" value="Trypsin"/>
    <property type="match status" value="1"/>
</dbReference>
<protein>
    <recommendedName>
        <fullName evidence="3">Neurotrypsin</fullName>
    </recommendedName>
    <alternativeName>
        <fullName evidence="10">Serine protease 12</fullName>
    </alternativeName>
</protein>
<keyword evidence="13" id="KW-0378">Hydrolase</keyword>
<dbReference type="GO" id="GO:0004252">
    <property type="term" value="F:serine-type endopeptidase activity"/>
    <property type="evidence" value="ECO:0007669"/>
    <property type="project" value="InterPro"/>
</dbReference>
<evidence type="ECO:0000259" key="14">
    <source>
        <dbReference type="PROSITE" id="PS50070"/>
    </source>
</evidence>
<dbReference type="InterPro" id="IPR001190">
    <property type="entry name" value="SRCR"/>
</dbReference>
<dbReference type="PROSITE" id="PS50070">
    <property type="entry name" value="KRINGLE_2"/>
    <property type="match status" value="1"/>
</dbReference>
<evidence type="ECO:0000256" key="9">
    <source>
        <dbReference type="ARBA" id="ARBA00023180"/>
    </source>
</evidence>
<dbReference type="GO" id="GO:0016020">
    <property type="term" value="C:membrane"/>
    <property type="evidence" value="ECO:0007669"/>
    <property type="project" value="InterPro"/>
</dbReference>
<dbReference type="PROSITE" id="PS50287">
    <property type="entry name" value="SRCR_2"/>
    <property type="match status" value="4"/>
</dbReference>
<feature type="disulfide bond" evidence="12">
    <location>
        <begin position="235"/>
        <end position="299"/>
    </location>
</feature>
<reference evidence="17" key="1">
    <citation type="submission" date="2025-08" db="UniProtKB">
        <authorList>
            <consortium name="Ensembl"/>
        </authorList>
    </citation>
    <scope>IDENTIFICATION</scope>
</reference>
<dbReference type="Gene3D" id="3.10.250.10">
    <property type="entry name" value="SRCR-like domain"/>
    <property type="match status" value="4"/>
</dbReference>
<dbReference type="FunFam" id="2.40.10.10:FF:000053">
    <property type="entry name" value="Neurotrypsin"/>
    <property type="match status" value="1"/>
</dbReference>
<feature type="disulfide bond" evidence="12">
    <location>
        <begin position="601"/>
        <end position="611"/>
    </location>
</feature>
<dbReference type="PRINTS" id="PR00722">
    <property type="entry name" value="CHYMOTRYPSIN"/>
</dbReference>
<dbReference type="AlphaFoldDB" id="A0A8C1B5P1"/>
<dbReference type="PROSITE" id="PS00134">
    <property type="entry name" value="TRYPSIN_HIS"/>
    <property type="match status" value="1"/>
</dbReference>
<dbReference type="InterPro" id="IPR000001">
    <property type="entry name" value="Kringle"/>
</dbReference>
<dbReference type="InterPro" id="IPR033116">
    <property type="entry name" value="TRYPSIN_SER"/>
</dbReference>
<feature type="domain" description="Kringle" evidence="14">
    <location>
        <begin position="130"/>
        <end position="208"/>
    </location>
</feature>
<comment type="subcellular location">
    <subcellularLocation>
        <location evidence="2">Secreted</location>
    </subcellularLocation>
</comment>
<feature type="disulfide bond" evidence="12">
    <location>
        <begin position="353"/>
        <end position="414"/>
    </location>
</feature>
<feature type="domain" description="SRCR" evidence="16">
    <location>
        <begin position="315"/>
        <end position="415"/>
    </location>
</feature>
<dbReference type="PANTHER" id="PTHR19331">
    <property type="entry name" value="SCAVENGER RECEPTOR DOMAIN-CONTAINING"/>
    <property type="match status" value="1"/>
</dbReference>
<accession>A0A8C1B5P1</accession>
<feature type="disulfide bond" evidence="12">
    <location>
        <begin position="279"/>
        <end position="289"/>
    </location>
</feature>
<dbReference type="GeneTree" id="ENSGT00940000158131"/>
<dbReference type="SUPFAM" id="SSF56487">
    <property type="entry name" value="SRCR-like"/>
    <property type="match status" value="4"/>
</dbReference>
<dbReference type="PANTHER" id="PTHR19331:SF22">
    <property type="entry name" value="DELETED IN MALIGNANT BRAIN TUMORS 1 PROTEIN"/>
    <property type="match status" value="1"/>
</dbReference>
<dbReference type="InterPro" id="IPR043504">
    <property type="entry name" value="Peptidase_S1_PA_chymotrypsin"/>
</dbReference>
<dbReference type="Ensembl" id="ENSCCRT00000030754.2">
    <property type="protein sequence ID" value="ENSCCRP00000028335.2"/>
    <property type="gene ID" value="ENSCCRG00000015338.2"/>
</dbReference>
<dbReference type="PROSITE" id="PS50240">
    <property type="entry name" value="TRYPSIN_DOM"/>
    <property type="match status" value="1"/>
</dbReference>
<evidence type="ECO:0000256" key="3">
    <source>
        <dbReference type="ARBA" id="ARBA00017669"/>
    </source>
</evidence>
<keyword evidence="8 12" id="KW-1015">Disulfide bond</keyword>
<feature type="domain" description="SRCR" evidence="16">
    <location>
        <begin position="532"/>
        <end position="632"/>
    </location>
</feature>
<dbReference type="InterPro" id="IPR009003">
    <property type="entry name" value="Peptidase_S1_PA"/>
</dbReference>
<evidence type="ECO:0000256" key="7">
    <source>
        <dbReference type="ARBA" id="ARBA00022737"/>
    </source>
</evidence>
<evidence type="ECO:0000256" key="1">
    <source>
        <dbReference type="ARBA" id="ARBA00002744"/>
    </source>
</evidence>
<dbReference type="PRINTS" id="PR00258">
    <property type="entry name" value="SPERACTRCPTR"/>
</dbReference>
<name>A0A8C1B5P1_CYPCA</name>
<evidence type="ECO:0000256" key="5">
    <source>
        <dbReference type="ARBA" id="ARBA00022572"/>
    </source>
</evidence>
<dbReference type="InterPro" id="IPR018056">
    <property type="entry name" value="Kringle_CS"/>
</dbReference>
<feature type="disulfide bond" evidence="12">
    <location>
        <begin position="570"/>
        <end position="631"/>
    </location>
</feature>
<dbReference type="SMART" id="SM00130">
    <property type="entry name" value="KR"/>
    <property type="match status" value="1"/>
</dbReference>
<evidence type="ECO:0000256" key="8">
    <source>
        <dbReference type="ARBA" id="ARBA00023157"/>
    </source>
</evidence>
<dbReference type="PROSITE" id="PS00021">
    <property type="entry name" value="KRINGLE_1"/>
    <property type="match status" value="1"/>
</dbReference>
<feature type="disulfide bond" evidence="12">
    <location>
        <begin position="557"/>
        <end position="621"/>
    </location>
</feature>
<comment type="caution">
    <text evidence="12">Lacks conserved residue(s) required for the propagation of feature annotation.</text>
</comment>
<evidence type="ECO:0000259" key="16">
    <source>
        <dbReference type="PROSITE" id="PS50287"/>
    </source>
</evidence>
<organism evidence="17 18">
    <name type="scientific">Cyprinus carpio carpio</name>
    <dbReference type="NCBI Taxonomy" id="630221"/>
    <lineage>
        <taxon>Eukaryota</taxon>
        <taxon>Metazoa</taxon>
        <taxon>Chordata</taxon>
        <taxon>Craniata</taxon>
        <taxon>Vertebrata</taxon>
        <taxon>Euteleostomi</taxon>
        <taxon>Actinopterygii</taxon>
        <taxon>Neopterygii</taxon>
        <taxon>Teleostei</taxon>
        <taxon>Ostariophysi</taxon>
        <taxon>Cypriniformes</taxon>
        <taxon>Cyprinidae</taxon>
        <taxon>Cyprininae</taxon>
        <taxon>Cyprinus</taxon>
    </lineage>
</organism>
<keyword evidence="18" id="KW-1185">Reference proteome</keyword>
<evidence type="ECO:0000256" key="11">
    <source>
        <dbReference type="PROSITE-ProRule" id="PRU00121"/>
    </source>
</evidence>
<dbReference type="FunFam" id="3.10.250.10:FF:000005">
    <property type="entry name" value="Neurotrypsin isoform A"/>
    <property type="match status" value="1"/>
</dbReference>
<dbReference type="InterPro" id="IPR013806">
    <property type="entry name" value="Kringle-like"/>
</dbReference>
<feature type="domain" description="SRCR" evidence="16">
    <location>
        <begin position="210"/>
        <end position="310"/>
    </location>
</feature>
<dbReference type="Proteomes" id="UP001108240">
    <property type="component" value="Unplaced"/>
</dbReference>
<keyword evidence="4" id="KW-0964">Secreted</keyword>
<dbReference type="FunFam" id="3.10.250.10:FF:000019">
    <property type="entry name" value="Neurotrypsin"/>
    <property type="match status" value="1"/>
</dbReference>
<evidence type="ECO:0000256" key="2">
    <source>
        <dbReference type="ARBA" id="ARBA00004613"/>
    </source>
</evidence>
<evidence type="ECO:0000313" key="17">
    <source>
        <dbReference type="Ensembl" id="ENSCCRP00000028335.2"/>
    </source>
</evidence>
<keyword evidence="9" id="KW-0325">Glycoprotein</keyword>
<dbReference type="Gene3D" id="2.40.10.10">
    <property type="entry name" value="Trypsin-like serine proteases"/>
    <property type="match status" value="1"/>
</dbReference>
<feature type="disulfide bond" evidence="12">
    <location>
        <begin position="384"/>
        <end position="394"/>
    </location>
</feature>
<evidence type="ECO:0000256" key="13">
    <source>
        <dbReference type="RuleBase" id="RU363034"/>
    </source>
</evidence>
<dbReference type="PROSITE" id="PS00420">
    <property type="entry name" value="SRCR_1"/>
    <property type="match status" value="3"/>
</dbReference>
<evidence type="ECO:0000259" key="15">
    <source>
        <dbReference type="PROSITE" id="PS50240"/>
    </source>
</evidence>
<evidence type="ECO:0000256" key="10">
    <source>
        <dbReference type="ARBA" id="ARBA00030576"/>
    </source>
</evidence>
<dbReference type="GO" id="GO:0006508">
    <property type="term" value="P:proteolysis"/>
    <property type="evidence" value="ECO:0007669"/>
    <property type="project" value="UniProtKB-KW"/>
</dbReference>